<keyword evidence="3" id="KW-1185">Reference proteome</keyword>
<proteinExistence type="predicted"/>
<organism evidence="2 3">
    <name type="scientific">Paragemmobacter aquarius</name>
    <dbReference type="NCBI Taxonomy" id="2169400"/>
    <lineage>
        <taxon>Bacteria</taxon>
        <taxon>Pseudomonadati</taxon>
        <taxon>Pseudomonadota</taxon>
        <taxon>Alphaproteobacteria</taxon>
        <taxon>Rhodobacterales</taxon>
        <taxon>Paracoccaceae</taxon>
        <taxon>Paragemmobacter</taxon>
    </lineage>
</organism>
<dbReference type="InterPro" id="IPR002654">
    <property type="entry name" value="Glyco_trans_25"/>
</dbReference>
<reference evidence="2 3" key="1">
    <citation type="submission" date="2018-04" db="EMBL/GenBank/DDBJ databases">
        <title>Genome sequencing of Gemmobacter.</title>
        <authorList>
            <person name="Yi H."/>
            <person name="Baek M.-G."/>
        </authorList>
    </citation>
    <scope>NUCLEOTIDE SEQUENCE [LARGE SCALE GENOMIC DNA]</scope>
    <source>
        <strain evidence="2 3">HYN0069</strain>
    </source>
</reference>
<evidence type="ECO:0000313" key="3">
    <source>
        <dbReference type="Proteomes" id="UP000244496"/>
    </source>
</evidence>
<evidence type="ECO:0000259" key="1">
    <source>
        <dbReference type="Pfam" id="PF01755"/>
    </source>
</evidence>
<dbReference type="AlphaFoldDB" id="A0A2S0UM68"/>
<dbReference type="Pfam" id="PF01755">
    <property type="entry name" value="Glyco_transf_25"/>
    <property type="match status" value="1"/>
</dbReference>
<dbReference type="CDD" id="cd06532">
    <property type="entry name" value="Glyco_transf_25"/>
    <property type="match status" value="1"/>
</dbReference>
<name>A0A2S0UM68_9RHOB</name>
<feature type="domain" description="Glycosyl transferase family 25" evidence="1">
    <location>
        <begin position="9"/>
        <end position="185"/>
    </location>
</feature>
<protein>
    <recommendedName>
        <fullName evidence="1">Glycosyl transferase family 25 domain-containing protein</fullName>
    </recommendedName>
</protein>
<dbReference type="KEGG" id="geh:HYN69_10820"/>
<dbReference type="EMBL" id="CP028918">
    <property type="protein sequence ID" value="AWB48924.1"/>
    <property type="molecule type" value="Genomic_DNA"/>
</dbReference>
<evidence type="ECO:0000313" key="2">
    <source>
        <dbReference type="EMBL" id="AWB48924.1"/>
    </source>
</evidence>
<dbReference type="OrthoDB" id="259382at2"/>
<accession>A0A2S0UM68</accession>
<gene>
    <name evidence="2" type="ORF">HYN69_10820</name>
</gene>
<sequence length="293" mass="31664">MSVLHPVGVLLINLDTRGDRLSAMTRMLDAMGIACHRISAVDGRSVPQADLACSRKTGPIGAMPDTTRACTASHVKAWQHIVDTGLRHALILEDDAVLHPDVTALIADDGWIPAGVDLVKVEKFAPKRASKILAGKVLARTPAGQREVRRMYSRHTGSAGYIISRKGAEIALSLSGSYDVPVDHLLFNETVSRLCGLLRPAIVVPPLVWQDNSVGLGSDIKAPRLAENNAVRRKPFARLALSLRRAANEVSLLHIQLFLLATGRAQVVTLTTPQSRGRALPGLWRKIWASDSA</sequence>
<dbReference type="Proteomes" id="UP000244496">
    <property type="component" value="Chromosome"/>
</dbReference>